<evidence type="ECO:0000256" key="1">
    <source>
        <dbReference type="ARBA" id="ARBA00001933"/>
    </source>
</evidence>
<evidence type="ECO:0000256" key="2">
    <source>
        <dbReference type="ARBA" id="ARBA00009236"/>
    </source>
</evidence>
<dbReference type="GeneID" id="303303839"/>
<evidence type="ECO:0000256" key="3">
    <source>
        <dbReference type="ARBA" id="ARBA00022898"/>
    </source>
</evidence>
<organism evidence="5 6">
    <name type="scientific">Glutamicibacter ardleyensis</name>
    <dbReference type="NCBI Taxonomy" id="225894"/>
    <lineage>
        <taxon>Bacteria</taxon>
        <taxon>Bacillati</taxon>
        <taxon>Actinomycetota</taxon>
        <taxon>Actinomycetes</taxon>
        <taxon>Micrococcales</taxon>
        <taxon>Micrococcaceae</taxon>
        <taxon>Glutamicibacter</taxon>
    </lineage>
</organism>
<gene>
    <name evidence="5" type="ORF">GCM10007173_14710</name>
</gene>
<dbReference type="EMBL" id="BMKX01000002">
    <property type="protein sequence ID" value="GGJ56964.1"/>
    <property type="molecule type" value="Genomic_DNA"/>
</dbReference>
<dbReference type="PIRSF" id="PIRSF000524">
    <property type="entry name" value="SPT"/>
    <property type="match status" value="1"/>
</dbReference>
<reference evidence="6" key="1">
    <citation type="journal article" date="2019" name="Int. J. Syst. Evol. Microbiol.">
        <title>The Global Catalogue of Microorganisms (GCM) 10K type strain sequencing project: providing services to taxonomists for standard genome sequencing and annotation.</title>
        <authorList>
            <consortium name="The Broad Institute Genomics Platform"/>
            <consortium name="The Broad Institute Genome Sequencing Center for Infectious Disease"/>
            <person name="Wu L."/>
            <person name="Ma J."/>
        </authorList>
    </citation>
    <scope>NUCLEOTIDE SEQUENCE [LARGE SCALE GENOMIC DNA]</scope>
    <source>
        <strain evidence="6">CGMCC 1.3685</strain>
    </source>
</reference>
<evidence type="ECO:0000313" key="5">
    <source>
        <dbReference type="EMBL" id="GGJ56964.1"/>
    </source>
</evidence>
<name>A0ABQ2DGA6_9MICC</name>
<dbReference type="InterPro" id="IPR015421">
    <property type="entry name" value="PyrdxlP-dep_Trfase_major"/>
</dbReference>
<protein>
    <submittedName>
        <fullName evidence="5">Alanine--glyoxylate aminotransferase</fullName>
    </submittedName>
</protein>
<dbReference type="Gene3D" id="3.40.640.10">
    <property type="entry name" value="Type I PLP-dependent aspartate aminotransferase-like (Major domain)"/>
    <property type="match status" value="1"/>
</dbReference>
<proteinExistence type="inferred from homology"/>
<comment type="caution">
    <text evidence="5">The sequence shown here is derived from an EMBL/GenBank/DDBJ whole genome shotgun (WGS) entry which is preliminary data.</text>
</comment>
<dbReference type="InterPro" id="IPR000192">
    <property type="entry name" value="Aminotrans_V_dom"/>
</dbReference>
<dbReference type="Pfam" id="PF00266">
    <property type="entry name" value="Aminotran_5"/>
    <property type="match status" value="1"/>
</dbReference>
<keyword evidence="3" id="KW-0663">Pyridoxal phosphate</keyword>
<sequence length="365" mass="38173">MSATVLQRHLFGPGPCNPYPEATAALGLPLLGHLDPEFIARMDRVGDGLRTLWGTKNSRTLPLSATGSAGMEAAFVNTINPGDVAVIAINGLFGERMCEVASRVGAEIVRVDHEYGTPIDAERVAAAHPNPTVIAGVHAETSTGVVSDIAALGAIKGDALLITDAVTSIGGMPVLADEWGIDIGYAGTQKCIGVAPGLAPFTISDRAFERRVQKPQSWYLDLGLLGGYTTGTTGGGRTYHHTAPVAMVASLEAGIDRILAEGLDAVTKRHQEAGKSLQDGIEAMGLELFAAEGYRLPQLTTVKVPEGVDSAKVRAYLLERFNIEIGGGVGQYANTVWRIGLMGPNANPSSVALILASLKEAINKA</sequence>
<dbReference type="GO" id="GO:0008483">
    <property type="term" value="F:transaminase activity"/>
    <property type="evidence" value="ECO:0007669"/>
    <property type="project" value="UniProtKB-KW"/>
</dbReference>
<dbReference type="Proteomes" id="UP000606115">
    <property type="component" value="Unassembled WGS sequence"/>
</dbReference>
<comment type="similarity">
    <text evidence="2">Belongs to the class-V pyridoxal-phosphate-dependent aminotransferase family.</text>
</comment>
<keyword evidence="6" id="KW-1185">Reference proteome</keyword>
<dbReference type="InterPro" id="IPR024169">
    <property type="entry name" value="SP_NH2Trfase/AEP_transaminase"/>
</dbReference>
<evidence type="ECO:0000313" key="6">
    <source>
        <dbReference type="Proteomes" id="UP000606115"/>
    </source>
</evidence>
<feature type="domain" description="Aminotransferase class V" evidence="4">
    <location>
        <begin position="33"/>
        <end position="328"/>
    </location>
</feature>
<keyword evidence="5" id="KW-0808">Transferase</keyword>
<dbReference type="SUPFAM" id="SSF53383">
    <property type="entry name" value="PLP-dependent transferases"/>
    <property type="match status" value="1"/>
</dbReference>
<comment type="cofactor">
    <cofactor evidence="1">
        <name>pyridoxal 5'-phosphate</name>
        <dbReference type="ChEBI" id="CHEBI:597326"/>
    </cofactor>
</comment>
<dbReference type="RefSeq" id="WP_096257845.1">
    <property type="nucleotide sequence ID" value="NZ_BMKX01000002.1"/>
</dbReference>
<evidence type="ECO:0000259" key="4">
    <source>
        <dbReference type="Pfam" id="PF00266"/>
    </source>
</evidence>
<dbReference type="PANTHER" id="PTHR21152:SF40">
    <property type="entry name" value="ALANINE--GLYOXYLATE AMINOTRANSFERASE"/>
    <property type="match status" value="1"/>
</dbReference>
<dbReference type="PANTHER" id="PTHR21152">
    <property type="entry name" value="AMINOTRANSFERASE CLASS V"/>
    <property type="match status" value="1"/>
</dbReference>
<dbReference type="InterPro" id="IPR015424">
    <property type="entry name" value="PyrdxlP-dep_Trfase"/>
</dbReference>
<dbReference type="InterPro" id="IPR015422">
    <property type="entry name" value="PyrdxlP-dep_Trfase_small"/>
</dbReference>
<keyword evidence="5" id="KW-0032">Aminotransferase</keyword>
<accession>A0ABQ2DGA6</accession>
<dbReference type="Gene3D" id="3.90.1150.10">
    <property type="entry name" value="Aspartate Aminotransferase, domain 1"/>
    <property type="match status" value="1"/>
</dbReference>